<sequence length="162" mass="17185">MPHEDIPVHRVHQRSGLHTISQTTQHQPTESATYKYDTKAASSLAEPVGVTTAASVLPTQSAKCSCPGEGRLLEIFPKLSGVRTSAARSSNSSLLAKELPTLLDTLAPADNGVEAKKSRSLQKRGTEAIACHVSEFPEGVRCVEVTLVPPSLLTSSDLCVTP</sequence>
<proteinExistence type="predicted"/>
<comment type="caution">
    <text evidence="2">The sequence shown here is derived from an EMBL/GenBank/DDBJ whole genome shotgun (WGS) entry which is preliminary data.</text>
</comment>
<gene>
    <name evidence="2" type="ORF">KR51_00021580</name>
</gene>
<dbReference type="STRING" id="582515.KR51_00021580"/>
<protein>
    <submittedName>
        <fullName evidence="2">Uncharacterized protein</fullName>
    </submittedName>
</protein>
<evidence type="ECO:0000313" key="3">
    <source>
        <dbReference type="Proteomes" id="UP000016960"/>
    </source>
</evidence>
<keyword evidence="3" id="KW-1185">Reference proteome</keyword>
<organism evidence="2 3">
    <name type="scientific">Rubidibacter lacunae KORDI 51-2</name>
    <dbReference type="NCBI Taxonomy" id="582515"/>
    <lineage>
        <taxon>Bacteria</taxon>
        <taxon>Bacillati</taxon>
        <taxon>Cyanobacteriota</taxon>
        <taxon>Cyanophyceae</taxon>
        <taxon>Oscillatoriophycideae</taxon>
        <taxon>Chroococcales</taxon>
        <taxon>Aphanothecaceae</taxon>
        <taxon>Rubidibacter</taxon>
    </lineage>
</organism>
<reference evidence="2 3" key="1">
    <citation type="submission" date="2013-05" db="EMBL/GenBank/DDBJ databases">
        <title>Draft genome sequence of Rubidibacter lacunae KORDI 51-2.</title>
        <authorList>
            <person name="Choi D.H."/>
            <person name="Noh J.H."/>
            <person name="Kwon K.-K."/>
            <person name="Lee J.-H."/>
            <person name="Ryu J.-Y."/>
        </authorList>
    </citation>
    <scope>NUCLEOTIDE SEQUENCE [LARGE SCALE GENOMIC DNA]</scope>
    <source>
        <strain evidence="2 3">KORDI 51-2</strain>
    </source>
</reference>
<name>U5D9K0_9CHRO</name>
<dbReference type="InParanoid" id="U5D9K0"/>
<evidence type="ECO:0000256" key="1">
    <source>
        <dbReference type="SAM" id="MobiDB-lite"/>
    </source>
</evidence>
<feature type="region of interest" description="Disordered" evidence="1">
    <location>
        <begin position="1"/>
        <end position="31"/>
    </location>
</feature>
<dbReference type="AlphaFoldDB" id="U5D9K0"/>
<dbReference type="EMBL" id="ASSJ01000051">
    <property type="protein sequence ID" value="ERN41268.1"/>
    <property type="molecule type" value="Genomic_DNA"/>
</dbReference>
<accession>U5D9K0</accession>
<dbReference type="Proteomes" id="UP000016960">
    <property type="component" value="Unassembled WGS sequence"/>
</dbReference>
<evidence type="ECO:0000313" key="2">
    <source>
        <dbReference type="EMBL" id="ERN41268.1"/>
    </source>
</evidence>
<feature type="compositionally biased region" description="Polar residues" evidence="1">
    <location>
        <begin position="16"/>
        <end position="31"/>
    </location>
</feature>